<feature type="compositionally biased region" description="Basic and acidic residues" evidence="1">
    <location>
        <begin position="25"/>
        <end position="35"/>
    </location>
</feature>
<evidence type="ECO:0000313" key="3">
    <source>
        <dbReference type="Proteomes" id="UP000252519"/>
    </source>
</evidence>
<accession>A0A368F7T5</accession>
<feature type="compositionally biased region" description="Polar residues" evidence="1">
    <location>
        <begin position="36"/>
        <end position="46"/>
    </location>
</feature>
<dbReference type="Proteomes" id="UP000252519">
    <property type="component" value="Unassembled WGS sequence"/>
</dbReference>
<feature type="compositionally biased region" description="Polar residues" evidence="1">
    <location>
        <begin position="13"/>
        <end position="22"/>
    </location>
</feature>
<evidence type="ECO:0000256" key="1">
    <source>
        <dbReference type="SAM" id="MobiDB-lite"/>
    </source>
</evidence>
<dbReference type="EMBL" id="JOJR01005623">
    <property type="protein sequence ID" value="RCN26915.1"/>
    <property type="molecule type" value="Genomic_DNA"/>
</dbReference>
<evidence type="ECO:0000313" key="2">
    <source>
        <dbReference type="EMBL" id="RCN26915.1"/>
    </source>
</evidence>
<sequence length="59" mass="6227">LQITEEVIDEESQVNVGPSSQYVEVRSEVPGDKLQARSQGLSNQLKLSVGGEKDSPGGG</sequence>
<keyword evidence="3" id="KW-1185">Reference proteome</keyword>
<name>A0A368F7T5_ANCCA</name>
<dbReference type="STRING" id="29170.A0A368F7T5"/>
<feature type="region of interest" description="Disordered" evidence="1">
    <location>
        <begin position="1"/>
        <end position="59"/>
    </location>
</feature>
<feature type="compositionally biased region" description="Acidic residues" evidence="1">
    <location>
        <begin position="1"/>
        <end position="12"/>
    </location>
</feature>
<proteinExistence type="predicted"/>
<dbReference type="AlphaFoldDB" id="A0A368F7T5"/>
<organism evidence="2 3">
    <name type="scientific">Ancylostoma caninum</name>
    <name type="common">Dog hookworm</name>
    <dbReference type="NCBI Taxonomy" id="29170"/>
    <lineage>
        <taxon>Eukaryota</taxon>
        <taxon>Metazoa</taxon>
        <taxon>Ecdysozoa</taxon>
        <taxon>Nematoda</taxon>
        <taxon>Chromadorea</taxon>
        <taxon>Rhabditida</taxon>
        <taxon>Rhabditina</taxon>
        <taxon>Rhabditomorpha</taxon>
        <taxon>Strongyloidea</taxon>
        <taxon>Ancylostomatidae</taxon>
        <taxon>Ancylostomatinae</taxon>
        <taxon>Ancylostoma</taxon>
    </lineage>
</organism>
<dbReference type="OrthoDB" id="68483at2759"/>
<gene>
    <name evidence="2" type="ORF">ANCCAN_27358</name>
</gene>
<comment type="caution">
    <text evidence="2">The sequence shown here is derived from an EMBL/GenBank/DDBJ whole genome shotgun (WGS) entry which is preliminary data.</text>
</comment>
<feature type="non-terminal residue" evidence="2">
    <location>
        <position position="1"/>
    </location>
</feature>
<protein>
    <submittedName>
        <fullName evidence="2">Uncharacterized protein</fullName>
    </submittedName>
</protein>
<reference evidence="2 3" key="1">
    <citation type="submission" date="2014-10" db="EMBL/GenBank/DDBJ databases">
        <title>Draft genome of the hookworm Ancylostoma caninum.</title>
        <authorList>
            <person name="Mitreva M."/>
        </authorList>
    </citation>
    <scope>NUCLEOTIDE SEQUENCE [LARGE SCALE GENOMIC DNA]</scope>
    <source>
        <strain evidence="2 3">Baltimore</strain>
    </source>
</reference>